<dbReference type="GO" id="GO:0016020">
    <property type="term" value="C:membrane"/>
    <property type="evidence" value="ECO:0007669"/>
    <property type="project" value="UniProtKB-SubCell"/>
</dbReference>
<dbReference type="InterPro" id="IPR006634">
    <property type="entry name" value="TLC-dom"/>
</dbReference>
<dbReference type="SMART" id="SM00724">
    <property type="entry name" value="TLC"/>
    <property type="match status" value="1"/>
</dbReference>
<evidence type="ECO:0000313" key="9">
    <source>
        <dbReference type="Proteomes" id="UP000037460"/>
    </source>
</evidence>
<dbReference type="PANTHER" id="PTHR13439:SF0">
    <property type="entry name" value="TOPOISOMERASE I DAMAGE AFFECTED PROTEIN 4"/>
    <property type="match status" value="1"/>
</dbReference>
<keyword evidence="3 6" id="KW-1133">Transmembrane helix</keyword>
<dbReference type="Pfam" id="PF03798">
    <property type="entry name" value="TRAM_LAG1_CLN8"/>
    <property type="match status" value="1"/>
</dbReference>
<dbReference type="GO" id="GO:0055088">
    <property type="term" value="P:lipid homeostasis"/>
    <property type="evidence" value="ECO:0007669"/>
    <property type="project" value="TreeGrafter"/>
</dbReference>
<protein>
    <submittedName>
        <fullName evidence="8">Transmembrane protein 56-b-like protein</fullName>
    </submittedName>
</protein>
<feature type="transmembrane region" description="Helical" evidence="6">
    <location>
        <begin position="163"/>
        <end position="192"/>
    </location>
</feature>
<keyword evidence="4 5" id="KW-0472">Membrane</keyword>
<dbReference type="PROSITE" id="PS50922">
    <property type="entry name" value="TLC"/>
    <property type="match status" value="1"/>
</dbReference>
<feature type="transmembrane region" description="Helical" evidence="6">
    <location>
        <begin position="39"/>
        <end position="58"/>
    </location>
</feature>
<dbReference type="GO" id="GO:0005783">
    <property type="term" value="C:endoplasmic reticulum"/>
    <property type="evidence" value="ECO:0007669"/>
    <property type="project" value="TreeGrafter"/>
</dbReference>
<feature type="transmembrane region" description="Helical" evidence="6">
    <location>
        <begin position="79"/>
        <end position="98"/>
    </location>
</feature>
<gene>
    <name evidence="8" type="ORF">Ctob_007835</name>
</gene>
<comment type="subcellular location">
    <subcellularLocation>
        <location evidence="1">Membrane</location>
        <topology evidence="1">Multi-pass membrane protein</topology>
    </subcellularLocation>
</comment>
<evidence type="ECO:0000256" key="5">
    <source>
        <dbReference type="PROSITE-ProRule" id="PRU00205"/>
    </source>
</evidence>
<sequence length="247" mass="27498">MCSYLALFLLSRPLTRWLFPATAASLARTPGQLGYWDSSFVSALNGFVNVALCVVAVVHEPALLTSTDGFFKTPETCRVSVLFLSWCSFELMLQLLHWNLEAWKTGKVEIIVHHVSAIVAWALYLEGGYAHQLSLVGVFCEATNPFMNFRWMLSKLGLKNSRLYFVNGLLFCFSWLLVRIAFALPAASWLLIAQWHSYVGVLPVWRLALLVGFVGVGTTLNLMWGWKILHGATQVLSGSGTAADKHD</sequence>
<comment type="caution">
    <text evidence="8">The sequence shown here is derived from an EMBL/GenBank/DDBJ whole genome shotgun (WGS) entry which is preliminary data.</text>
</comment>
<evidence type="ECO:0000313" key="8">
    <source>
        <dbReference type="EMBL" id="KOO27133.1"/>
    </source>
</evidence>
<name>A0A0M0JLJ2_9EUKA</name>
<keyword evidence="2 5" id="KW-0812">Transmembrane</keyword>
<evidence type="ECO:0000256" key="2">
    <source>
        <dbReference type="ARBA" id="ARBA00022692"/>
    </source>
</evidence>
<evidence type="ECO:0000256" key="6">
    <source>
        <dbReference type="SAM" id="Phobius"/>
    </source>
</evidence>
<dbReference type="OrthoDB" id="10266980at2759"/>
<accession>A0A0M0JLJ2</accession>
<dbReference type="EMBL" id="JWZX01002758">
    <property type="protein sequence ID" value="KOO27133.1"/>
    <property type="molecule type" value="Genomic_DNA"/>
</dbReference>
<dbReference type="AlphaFoldDB" id="A0A0M0JLJ2"/>
<organism evidence="8 9">
    <name type="scientific">Chrysochromulina tobinii</name>
    <dbReference type="NCBI Taxonomy" id="1460289"/>
    <lineage>
        <taxon>Eukaryota</taxon>
        <taxon>Haptista</taxon>
        <taxon>Haptophyta</taxon>
        <taxon>Prymnesiophyceae</taxon>
        <taxon>Prymnesiales</taxon>
        <taxon>Chrysochromulinaceae</taxon>
        <taxon>Chrysochromulina</taxon>
    </lineage>
</organism>
<evidence type="ECO:0000256" key="3">
    <source>
        <dbReference type="ARBA" id="ARBA00022989"/>
    </source>
</evidence>
<feature type="domain" description="TLC" evidence="7">
    <location>
        <begin position="31"/>
        <end position="237"/>
    </location>
</feature>
<dbReference type="PANTHER" id="PTHR13439">
    <property type="entry name" value="CT120 PROTEIN"/>
    <property type="match status" value="1"/>
</dbReference>
<evidence type="ECO:0000259" key="7">
    <source>
        <dbReference type="PROSITE" id="PS50922"/>
    </source>
</evidence>
<dbReference type="Proteomes" id="UP000037460">
    <property type="component" value="Unassembled WGS sequence"/>
</dbReference>
<dbReference type="InterPro" id="IPR050846">
    <property type="entry name" value="TLCD"/>
</dbReference>
<feature type="transmembrane region" description="Helical" evidence="6">
    <location>
        <begin position="204"/>
        <end position="224"/>
    </location>
</feature>
<proteinExistence type="predicted"/>
<evidence type="ECO:0000256" key="1">
    <source>
        <dbReference type="ARBA" id="ARBA00004141"/>
    </source>
</evidence>
<reference evidence="9" key="1">
    <citation type="journal article" date="2015" name="PLoS Genet.">
        <title>Genome Sequence and Transcriptome Analyses of Chrysochromulina tobin: Metabolic Tools for Enhanced Algal Fitness in the Prominent Order Prymnesiales (Haptophyceae).</title>
        <authorList>
            <person name="Hovde B.T."/>
            <person name="Deodato C.R."/>
            <person name="Hunsperger H.M."/>
            <person name="Ryken S.A."/>
            <person name="Yost W."/>
            <person name="Jha R.K."/>
            <person name="Patterson J."/>
            <person name="Monnat R.J. Jr."/>
            <person name="Barlow S.B."/>
            <person name="Starkenburg S.R."/>
            <person name="Cattolico R.A."/>
        </authorList>
    </citation>
    <scope>NUCLEOTIDE SEQUENCE</scope>
    <source>
        <strain evidence="9">CCMP291</strain>
    </source>
</reference>
<evidence type="ECO:0000256" key="4">
    <source>
        <dbReference type="ARBA" id="ARBA00023136"/>
    </source>
</evidence>
<feature type="transmembrane region" description="Helical" evidence="6">
    <location>
        <begin position="118"/>
        <end position="142"/>
    </location>
</feature>
<keyword evidence="9" id="KW-1185">Reference proteome</keyword>